<dbReference type="InterPro" id="IPR011257">
    <property type="entry name" value="DNA_glycosylase"/>
</dbReference>
<evidence type="ECO:0000313" key="1">
    <source>
        <dbReference type="EMBL" id="TQL74610.1"/>
    </source>
</evidence>
<dbReference type="OrthoDB" id="1492580at2"/>
<proteinExistence type="predicted"/>
<sequence>MSQTLWFTPDDDANRLLTDSPLAVTIGMVLDQQVPMEWAFTGPYTIARRMNATDVVAADIAETDPDAFVAIMSQKPAVHRFPGSMADRVQKLCRFLVDRYDGDVEAVWRDVDSGSELLRRIGELPGFGKQKSQVFLALLGKRFGVTPPGWREAAGPYGEADVFRSIADVTGPEALEKVRSTKKAAKQKAKE</sequence>
<name>A0A543APV1_9ACTN</name>
<dbReference type="RefSeq" id="WP_142033847.1">
    <property type="nucleotide sequence ID" value="NZ_JBHTGS010000002.1"/>
</dbReference>
<evidence type="ECO:0000313" key="2">
    <source>
        <dbReference type="Proteomes" id="UP000317043"/>
    </source>
</evidence>
<dbReference type="InterPro" id="IPR017658">
    <property type="entry name" value="HhH-GPD_base_excis"/>
</dbReference>
<dbReference type="EMBL" id="VFOW01000001">
    <property type="protein sequence ID" value="TQL74610.1"/>
    <property type="molecule type" value="Genomic_DNA"/>
</dbReference>
<accession>A0A543APV1</accession>
<dbReference type="InParanoid" id="A0A543APV1"/>
<comment type="caution">
    <text evidence="1">The sequence shown here is derived from an EMBL/GenBank/DDBJ whole genome shotgun (WGS) entry which is preliminary data.</text>
</comment>
<reference evidence="1 2" key="1">
    <citation type="submission" date="2019-06" db="EMBL/GenBank/DDBJ databases">
        <title>Sequencing the genomes of 1000 actinobacteria strains.</title>
        <authorList>
            <person name="Klenk H.-P."/>
        </authorList>
    </citation>
    <scope>NUCLEOTIDE SEQUENCE [LARGE SCALE GENOMIC DNA]</scope>
    <source>
        <strain evidence="1 2">DSM 45928</strain>
    </source>
</reference>
<gene>
    <name evidence="1" type="ORF">FB566_0096</name>
</gene>
<dbReference type="GO" id="GO:0006281">
    <property type="term" value="P:DNA repair"/>
    <property type="evidence" value="ECO:0007669"/>
    <property type="project" value="InterPro"/>
</dbReference>
<dbReference type="GO" id="GO:0003824">
    <property type="term" value="F:catalytic activity"/>
    <property type="evidence" value="ECO:0007669"/>
    <property type="project" value="InterPro"/>
</dbReference>
<dbReference type="AlphaFoldDB" id="A0A543APV1"/>
<dbReference type="Proteomes" id="UP000317043">
    <property type="component" value="Unassembled WGS sequence"/>
</dbReference>
<organism evidence="1 2">
    <name type="scientific">Stackebrandtia endophytica</name>
    <dbReference type="NCBI Taxonomy" id="1496996"/>
    <lineage>
        <taxon>Bacteria</taxon>
        <taxon>Bacillati</taxon>
        <taxon>Actinomycetota</taxon>
        <taxon>Actinomycetes</taxon>
        <taxon>Glycomycetales</taxon>
        <taxon>Glycomycetaceae</taxon>
        <taxon>Stackebrandtia</taxon>
    </lineage>
</organism>
<dbReference type="NCBIfam" id="TIGR03252">
    <property type="entry name" value="HhH-GPD-type base excision DNA repair protein"/>
    <property type="match status" value="1"/>
</dbReference>
<protein>
    <submittedName>
        <fullName evidence="1">Putative HhH-GPD family protein</fullName>
    </submittedName>
</protein>
<dbReference type="SUPFAM" id="SSF48150">
    <property type="entry name" value="DNA-glycosylase"/>
    <property type="match status" value="1"/>
</dbReference>
<keyword evidence="2" id="KW-1185">Reference proteome</keyword>